<proteinExistence type="predicted"/>
<dbReference type="GO" id="GO:0047324">
    <property type="term" value="F:phosphoenolpyruvate-glycerone phosphotransferase activity"/>
    <property type="evidence" value="ECO:0007669"/>
    <property type="project" value="UniProtKB-EC"/>
</dbReference>
<reference evidence="10 11" key="1">
    <citation type="submission" date="2015-06" db="EMBL/GenBank/DDBJ databases">
        <title>Genome sequencing project of Bacillus galactosidilyticus PL133.</title>
        <authorList>
            <person name="Gaiero J."/>
            <person name="Nicol R."/>
            <person name="Habash M."/>
        </authorList>
    </citation>
    <scope>NUCLEOTIDE SEQUENCE [LARGE SCALE GENOMIC DNA]</scope>
    <source>
        <strain evidence="10 11">PL133</strain>
    </source>
</reference>
<dbReference type="AlphaFoldDB" id="A0A0Q9XHS2"/>
<dbReference type="InterPro" id="IPR036117">
    <property type="entry name" value="DhaL_dom_sf"/>
</dbReference>
<dbReference type="GO" id="GO:0005829">
    <property type="term" value="C:cytosol"/>
    <property type="evidence" value="ECO:0007669"/>
    <property type="project" value="TreeGrafter"/>
</dbReference>
<evidence type="ECO:0000256" key="1">
    <source>
        <dbReference type="ARBA" id="ARBA00001113"/>
    </source>
</evidence>
<dbReference type="InterPro" id="IPR004007">
    <property type="entry name" value="DhaL_dom"/>
</dbReference>
<comment type="subunit">
    <text evidence="7">Homodimer. The dihydroxyacetone kinase complex is composed of a homodimer of DhaM, a homodimer of DhaK and the subunit DhaL.</text>
</comment>
<dbReference type="GO" id="GO:0019563">
    <property type="term" value="P:glycerol catabolic process"/>
    <property type="evidence" value="ECO:0007669"/>
    <property type="project" value="TreeGrafter"/>
</dbReference>
<gene>
    <name evidence="10" type="ORF">ACA29_24980</name>
</gene>
<evidence type="ECO:0000313" key="10">
    <source>
        <dbReference type="EMBL" id="KRG08012.1"/>
    </source>
</evidence>
<comment type="catalytic activity">
    <reaction evidence="1">
        <text>dihydroxyacetone + phosphoenolpyruvate = dihydroxyacetone phosphate + pyruvate</text>
        <dbReference type="Rhea" id="RHEA:18381"/>
        <dbReference type="ChEBI" id="CHEBI:15361"/>
        <dbReference type="ChEBI" id="CHEBI:16016"/>
        <dbReference type="ChEBI" id="CHEBI:57642"/>
        <dbReference type="ChEBI" id="CHEBI:58702"/>
        <dbReference type="EC" id="2.7.1.121"/>
    </reaction>
</comment>
<evidence type="ECO:0000256" key="8">
    <source>
        <dbReference type="ARBA" id="ARBA00055771"/>
    </source>
</evidence>
<evidence type="ECO:0000256" key="6">
    <source>
        <dbReference type="ARBA" id="ARBA00022798"/>
    </source>
</evidence>
<evidence type="ECO:0000259" key="9">
    <source>
        <dbReference type="PROSITE" id="PS51480"/>
    </source>
</evidence>
<name>A0A0Q9XHS2_9BACI</name>
<dbReference type="InterPro" id="IPR050861">
    <property type="entry name" value="Dihydroxyacetone_Kinase"/>
</dbReference>
<evidence type="ECO:0000256" key="2">
    <source>
        <dbReference type="ARBA" id="ARBA00004745"/>
    </source>
</evidence>
<protein>
    <recommendedName>
        <fullName evidence="3">phosphoenolpyruvate--glycerone phosphotransferase</fullName>
        <ecNumber evidence="3">2.7.1.121</ecNumber>
    </recommendedName>
</protein>
<comment type="function">
    <text evidence="8">ADP-binding subunit of the dihydroxyacetone kinase, which is responsible for the phosphoenolpyruvate (PEP)-dependent phosphorylation of dihydroxyacetone. DhaL-ADP is converted to DhaL-ATP via a phosphoryl group transfer from DhaM and transmits it to dihydroxyacetone binds to DhaK.</text>
</comment>
<dbReference type="PANTHER" id="PTHR28629:SF4">
    <property type="entry name" value="TRIOKINASE_FMN CYCLASE"/>
    <property type="match status" value="1"/>
</dbReference>
<dbReference type="Proteomes" id="UP000053881">
    <property type="component" value="Unassembled WGS sequence"/>
</dbReference>
<dbReference type="SMART" id="SM01120">
    <property type="entry name" value="Dak2"/>
    <property type="match status" value="1"/>
</dbReference>
<dbReference type="PANTHER" id="PTHR28629">
    <property type="entry name" value="TRIOKINASE/FMN CYCLASE"/>
    <property type="match status" value="1"/>
</dbReference>
<evidence type="ECO:0000256" key="4">
    <source>
        <dbReference type="ARBA" id="ARBA00022679"/>
    </source>
</evidence>
<evidence type="ECO:0000256" key="5">
    <source>
        <dbReference type="ARBA" id="ARBA00022777"/>
    </source>
</evidence>
<dbReference type="Gene3D" id="1.25.40.340">
    <property type="match status" value="1"/>
</dbReference>
<dbReference type="EC" id="2.7.1.121" evidence="3"/>
<organism evidence="10 11">
    <name type="scientific">Lederbergia galactosidilytica</name>
    <dbReference type="NCBI Taxonomy" id="217031"/>
    <lineage>
        <taxon>Bacteria</taxon>
        <taxon>Bacillati</taxon>
        <taxon>Bacillota</taxon>
        <taxon>Bacilli</taxon>
        <taxon>Bacillales</taxon>
        <taxon>Bacillaceae</taxon>
        <taxon>Lederbergia</taxon>
    </lineage>
</organism>
<dbReference type="NCBIfam" id="TIGR02365">
    <property type="entry name" value="dha_L_ycgS"/>
    <property type="match status" value="1"/>
</dbReference>
<comment type="pathway">
    <text evidence="2">Polyol metabolism; glycerol degradation.</text>
</comment>
<dbReference type="PATRIC" id="fig|217031.4.peg.8444"/>
<dbReference type="PROSITE" id="PS51480">
    <property type="entry name" value="DHAL"/>
    <property type="match status" value="1"/>
</dbReference>
<evidence type="ECO:0000256" key="7">
    <source>
        <dbReference type="ARBA" id="ARBA00046577"/>
    </source>
</evidence>
<dbReference type="Pfam" id="PF02734">
    <property type="entry name" value="Dak2"/>
    <property type="match status" value="1"/>
</dbReference>
<dbReference type="EMBL" id="LGPB01000143">
    <property type="protein sequence ID" value="KRG08012.1"/>
    <property type="molecule type" value="Genomic_DNA"/>
</dbReference>
<accession>A0A0Q9XHS2</accession>
<sequence length="206" mass="22040">MEINAMQAVQWIEKANEKFQENREYLTSLDRPIGDGDHGLNMSRGFKEAVKKLKAGNYSTPSDVFKDVAMTLISKVGGASGPLFGTGTAFLKMSVATAGQQVLNESAFVKGLEAALDGIKQRGKATTGEKTMVDVWQPVVAWLKDNGFATASLLVEAEKAMNTTKDMTATKGRAAYFKEKSAGHIDAGATSSYYLFAALAEVLGGK</sequence>
<keyword evidence="5 10" id="KW-0418">Kinase</keyword>
<dbReference type="FunFam" id="1.25.40.340:FF:000002">
    <property type="entry name" value="Dihydroxyacetone kinase, L subunit"/>
    <property type="match status" value="1"/>
</dbReference>
<evidence type="ECO:0000313" key="11">
    <source>
        <dbReference type="Proteomes" id="UP000053881"/>
    </source>
</evidence>
<comment type="caution">
    <text evidence="10">The sequence shown here is derived from an EMBL/GenBank/DDBJ whole genome shotgun (WGS) entry which is preliminary data.</text>
</comment>
<evidence type="ECO:0000256" key="3">
    <source>
        <dbReference type="ARBA" id="ARBA00012095"/>
    </source>
</evidence>
<dbReference type="GO" id="GO:0004371">
    <property type="term" value="F:glycerone kinase activity"/>
    <property type="evidence" value="ECO:0007669"/>
    <property type="project" value="InterPro"/>
</dbReference>
<keyword evidence="6" id="KW-0319">Glycerol metabolism</keyword>
<keyword evidence="4" id="KW-0808">Transferase</keyword>
<feature type="domain" description="DhaL" evidence="9">
    <location>
        <begin position="6"/>
        <end position="201"/>
    </location>
</feature>
<dbReference type="InterPro" id="IPR012737">
    <property type="entry name" value="DhaK_L_YcgS"/>
</dbReference>
<dbReference type="SUPFAM" id="SSF101473">
    <property type="entry name" value="DhaL-like"/>
    <property type="match status" value="1"/>
</dbReference>